<reference evidence="1 2" key="1">
    <citation type="submission" date="2022-06" db="EMBL/GenBank/DDBJ databases">
        <title>Roseomonas CN29.</title>
        <authorList>
            <person name="Cheng Y."/>
            <person name="He X."/>
        </authorList>
    </citation>
    <scope>NUCLEOTIDE SEQUENCE [LARGE SCALE GENOMIC DNA]</scope>
    <source>
        <strain evidence="1 2">CN29</strain>
    </source>
</reference>
<name>A0ABT1X136_9PROT</name>
<keyword evidence="2" id="KW-1185">Reference proteome</keyword>
<dbReference type="Proteomes" id="UP001524642">
    <property type="component" value="Unassembled WGS sequence"/>
</dbReference>
<dbReference type="EMBL" id="JANJOU010000003">
    <property type="protein sequence ID" value="MCR0981816.1"/>
    <property type="molecule type" value="Genomic_DNA"/>
</dbReference>
<sequence length="127" mass="13190">MQRTPWPRGALIIAGLSVSFWLIAGGIYAAARGDTLPATSASETLETIAMAAQRPGRDPAAMLASIAETLGTTAPLSDQGRLQLGAALADFAKIRGGLLPFADQQHASALFINRLAAHGLVLREAGR</sequence>
<protein>
    <submittedName>
        <fullName evidence="1">Uncharacterized protein</fullName>
    </submittedName>
</protein>
<organism evidence="1 2">
    <name type="scientific">Roseomonas populi</name>
    <dbReference type="NCBI Taxonomy" id="3121582"/>
    <lineage>
        <taxon>Bacteria</taxon>
        <taxon>Pseudomonadati</taxon>
        <taxon>Pseudomonadota</taxon>
        <taxon>Alphaproteobacteria</taxon>
        <taxon>Acetobacterales</taxon>
        <taxon>Roseomonadaceae</taxon>
        <taxon>Roseomonas</taxon>
    </lineage>
</organism>
<comment type="caution">
    <text evidence="1">The sequence shown here is derived from an EMBL/GenBank/DDBJ whole genome shotgun (WGS) entry which is preliminary data.</text>
</comment>
<gene>
    <name evidence="1" type="ORF">NRP21_07115</name>
</gene>
<evidence type="ECO:0000313" key="1">
    <source>
        <dbReference type="EMBL" id="MCR0981816.1"/>
    </source>
</evidence>
<proteinExistence type="predicted"/>
<accession>A0ABT1X136</accession>
<dbReference type="RefSeq" id="WP_257715478.1">
    <property type="nucleotide sequence ID" value="NZ_JANJOU010000003.1"/>
</dbReference>
<evidence type="ECO:0000313" key="2">
    <source>
        <dbReference type="Proteomes" id="UP001524642"/>
    </source>
</evidence>